<evidence type="ECO:0000256" key="8">
    <source>
        <dbReference type="ARBA" id="ARBA00022840"/>
    </source>
</evidence>
<dbReference type="Proteomes" id="UP000708208">
    <property type="component" value="Unassembled WGS sequence"/>
</dbReference>
<keyword evidence="8" id="KW-0067">ATP-binding</keyword>
<keyword evidence="5" id="KW-0808">Transferase</keyword>
<dbReference type="EC" id="2.7.11.10" evidence="2"/>
<comment type="caution">
    <text evidence="11">The sequence shown here is derived from an EMBL/GenBank/DDBJ whole genome shotgun (WGS) entry which is preliminary data.</text>
</comment>
<accession>A0A8J2JW97</accession>
<organism evidence="11 12">
    <name type="scientific">Allacma fusca</name>
    <dbReference type="NCBI Taxonomy" id="39272"/>
    <lineage>
        <taxon>Eukaryota</taxon>
        <taxon>Metazoa</taxon>
        <taxon>Ecdysozoa</taxon>
        <taxon>Arthropoda</taxon>
        <taxon>Hexapoda</taxon>
        <taxon>Collembola</taxon>
        <taxon>Symphypleona</taxon>
        <taxon>Sminthuridae</taxon>
        <taxon>Allacma</taxon>
    </lineage>
</organism>
<name>A0A8J2JW97_9HEXA</name>
<dbReference type="EMBL" id="CAJVCH010030838">
    <property type="protein sequence ID" value="CAG7709916.1"/>
    <property type="molecule type" value="Genomic_DNA"/>
</dbReference>
<gene>
    <name evidence="11" type="ORF">AFUS01_LOCUS4898</name>
</gene>
<keyword evidence="4" id="KW-0723">Serine/threonine-protein kinase</keyword>
<sequence length="683" mass="78983">MELKRGQNDKTCQLEEDWKEVKKLGEGNFGVVSLWKSFPTGDFVAVKKFRVPLHYTRSQSFSEKLKTGCEKEVKRMCGIDHGNIVRTIKPSKELLAKLSPKLLMRSESGDIVAGGLTHVDLPFLVMEYCSGGNLRQLLKRPENLSGLPEKEVLAVLSDICEAIVYLHNQPIGKNRYIIHRDIKPENIVIQWDEILKRCVYKLCDLGLAKDVSEGSFCSSFLGTPEYIAPEIHQGLKYDKTVDFWSFGLIVYEIACGSPPLPAVGSSDRFAIAKSDNLITEIPLKTHLSELYRKCLTNWLPSMLQYHPLYRGKYRMLVGNKEMTTCSLGWLQNLLSAPFLHVYTSMKGRLVFRVRSNTAISDVQQWIYKNTELRLEDQLLLTMDGRQFFDALKNKESETVPIRMTKAEEGMMEDWYKQFCDFRSRLNAIMSIQEKLDEINIKFVGELKSPQCLLEIKTSAEDLHTHIEMYFREYFDHCYVSSPQLKESSCVVLKEWYSKLLREYELWNTISRKGCYTVKNLDEVRRNILSFITKQQYILTNVDCNIKMLRQRITAFQERKEKLQDWFRTLKHYEDTVIELVLKKQQLILEFTFPPSQLVQEYCMHMDSPSSSDSAGHLQLCENRTRTVSPLKYLSSIIPVPEIGRKRSSIATSEMSISDTGSARIFSEDLPDQNDNVWVVLEKD</sequence>
<protein>
    <recommendedName>
        <fullName evidence="2">IkappaB kinase</fullName>
        <ecNumber evidence="2">2.7.11.10</ecNumber>
    </recommendedName>
</protein>
<dbReference type="SMART" id="SM00220">
    <property type="entry name" value="S_TKc"/>
    <property type="match status" value="1"/>
</dbReference>
<dbReference type="OrthoDB" id="267381at2759"/>
<dbReference type="PROSITE" id="PS00108">
    <property type="entry name" value="PROTEIN_KINASE_ST"/>
    <property type="match status" value="1"/>
</dbReference>
<dbReference type="PROSITE" id="PS50011">
    <property type="entry name" value="PROTEIN_KINASE_DOM"/>
    <property type="match status" value="1"/>
</dbReference>
<evidence type="ECO:0000259" key="10">
    <source>
        <dbReference type="PROSITE" id="PS50011"/>
    </source>
</evidence>
<evidence type="ECO:0000256" key="4">
    <source>
        <dbReference type="ARBA" id="ARBA00022527"/>
    </source>
</evidence>
<keyword evidence="3" id="KW-0963">Cytoplasm</keyword>
<dbReference type="GO" id="GO:0005524">
    <property type="term" value="F:ATP binding"/>
    <property type="evidence" value="ECO:0007669"/>
    <property type="project" value="UniProtKB-KW"/>
</dbReference>
<evidence type="ECO:0000256" key="7">
    <source>
        <dbReference type="ARBA" id="ARBA00022777"/>
    </source>
</evidence>
<keyword evidence="12" id="KW-1185">Reference proteome</keyword>
<comment type="catalytic activity">
    <reaction evidence="9">
        <text>L-seryl-[I-kappa-B protein] + ATP = O-phospho-L-seryl-[I-kappa-B protein] + ADP + H(+)</text>
        <dbReference type="Rhea" id="RHEA:19073"/>
        <dbReference type="Rhea" id="RHEA-COMP:13698"/>
        <dbReference type="Rhea" id="RHEA-COMP:13699"/>
        <dbReference type="ChEBI" id="CHEBI:15378"/>
        <dbReference type="ChEBI" id="CHEBI:29999"/>
        <dbReference type="ChEBI" id="CHEBI:30616"/>
        <dbReference type="ChEBI" id="CHEBI:83421"/>
        <dbReference type="ChEBI" id="CHEBI:456216"/>
        <dbReference type="EC" id="2.7.11.10"/>
    </reaction>
</comment>
<dbReference type="GO" id="GO:0008385">
    <property type="term" value="C:IkappaB kinase complex"/>
    <property type="evidence" value="ECO:0007669"/>
    <property type="project" value="TreeGrafter"/>
</dbReference>
<feature type="domain" description="Protein kinase" evidence="10">
    <location>
        <begin position="18"/>
        <end position="339"/>
    </location>
</feature>
<evidence type="ECO:0000256" key="6">
    <source>
        <dbReference type="ARBA" id="ARBA00022741"/>
    </source>
</evidence>
<comment type="subcellular location">
    <subcellularLocation>
        <location evidence="1">Cytoplasm</location>
    </subcellularLocation>
</comment>
<dbReference type="InterPro" id="IPR051180">
    <property type="entry name" value="IKK"/>
</dbReference>
<dbReference type="PANTHER" id="PTHR22969:SF17">
    <property type="entry name" value="INHIBITOR OF NUCLEAR FACTOR KAPPA-B KINASE SUBUNIT BETA"/>
    <property type="match status" value="1"/>
</dbReference>
<evidence type="ECO:0000256" key="3">
    <source>
        <dbReference type="ARBA" id="ARBA00022490"/>
    </source>
</evidence>
<evidence type="ECO:0000313" key="11">
    <source>
        <dbReference type="EMBL" id="CAG7709916.1"/>
    </source>
</evidence>
<dbReference type="InterPro" id="IPR000719">
    <property type="entry name" value="Prot_kinase_dom"/>
</dbReference>
<dbReference type="GO" id="GO:0045944">
    <property type="term" value="P:positive regulation of transcription by RNA polymerase II"/>
    <property type="evidence" value="ECO:0007669"/>
    <property type="project" value="TreeGrafter"/>
</dbReference>
<dbReference type="GO" id="GO:0008384">
    <property type="term" value="F:IkappaB kinase activity"/>
    <property type="evidence" value="ECO:0007669"/>
    <property type="project" value="UniProtKB-EC"/>
</dbReference>
<evidence type="ECO:0000256" key="1">
    <source>
        <dbReference type="ARBA" id="ARBA00004496"/>
    </source>
</evidence>
<dbReference type="InterPro" id="IPR008271">
    <property type="entry name" value="Ser/Thr_kinase_AS"/>
</dbReference>
<dbReference type="PANTHER" id="PTHR22969">
    <property type="entry name" value="IKB KINASE"/>
    <property type="match status" value="1"/>
</dbReference>
<reference evidence="11" key="1">
    <citation type="submission" date="2021-06" db="EMBL/GenBank/DDBJ databases">
        <authorList>
            <person name="Hodson N. C."/>
            <person name="Mongue J. A."/>
            <person name="Jaron S. K."/>
        </authorList>
    </citation>
    <scope>NUCLEOTIDE SEQUENCE</scope>
</reference>
<keyword evidence="7" id="KW-0418">Kinase</keyword>
<dbReference type="AlphaFoldDB" id="A0A8J2JW97"/>
<dbReference type="GO" id="GO:0033209">
    <property type="term" value="P:tumor necrosis factor-mediated signaling pathway"/>
    <property type="evidence" value="ECO:0007669"/>
    <property type="project" value="TreeGrafter"/>
</dbReference>
<evidence type="ECO:0000256" key="5">
    <source>
        <dbReference type="ARBA" id="ARBA00022679"/>
    </source>
</evidence>
<evidence type="ECO:0000256" key="9">
    <source>
        <dbReference type="ARBA" id="ARBA00048789"/>
    </source>
</evidence>
<keyword evidence="6" id="KW-0547">Nucleotide-binding</keyword>
<dbReference type="Pfam" id="PF00069">
    <property type="entry name" value="Pkinase"/>
    <property type="match status" value="1"/>
</dbReference>
<evidence type="ECO:0000313" key="12">
    <source>
        <dbReference type="Proteomes" id="UP000708208"/>
    </source>
</evidence>
<evidence type="ECO:0000256" key="2">
    <source>
        <dbReference type="ARBA" id="ARBA00012442"/>
    </source>
</evidence>
<proteinExistence type="predicted"/>